<keyword evidence="3" id="KW-1185">Reference proteome</keyword>
<name>A0A849H456_9MICO</name>
<dbReference type="Proteomes" id="UP000588586">
    <property type="component" value="Unassembled WGS sequence"/>
</dbReference>
<feature type="transmembrane region" description="Helical" evidence="1">
    <location>
        <begin position="12"/>
        <end position="37"/>
    </location>
</feature>
<feature type="transmembrane region" description="Helical" evidence="1">
    <location>
        <begin position="414"/>
        <end position="431"/>
    </location>
</feature>
<feature type="transmembrane region" description="Helical" evidence="1">
    <location>
        <begin position="451"/>
        <end position="473"/>
    </location>
</feature>
<feature type="transmembrane region" description="Helical" evidence="1">
    <location>
        <begin position="494"/>
        <end position="513"/>
    </location>
</feature>
<gene>
    <name evidence="2" type="ORF">HJG52_00975</name>
</gene>
<keyword evidence="1" id="KW-0812">Transmembrane</keyword>
<keyword evidence="1" id="KW-1133">Transmembrane helix</keyword>
<feature type="transmembrane region" description="Helical" evidence="1">
    <location>
        <begin position="255"/>
        <end position="275"/>
    </location>
</feature>
<accession>A0A849H456</accession>
<keyword evidence="1" id="KW-0472">Membrane</keyword>
<proteinExistence type="predicted"/>
<comment type="caution">
    <text evidence="2">The sequence shown here is derived from an EMBL/GenBank/DDBJ whole genome shotgun (WGS) entry which is preliminary data.</text>
</comment>
<feature type="transmembrane region" description="Helical" evidence="1">
    <location>
        <begin position="105"/>
        <end position="128"/>
    </location>
</feature>
<feature type="transmembrane region" description="Helical" evidence="1">
    <location>
        <begin position="44"/>
        <end position="66"/>
    </location>
</feature>
<evidence type="ECO:0000313" key="3">
    <source>
        <dbReference type="Proteomes" id="UP000588586"/>
    </source>
</evidence>
<evidence type="ECO:0000313" key="2">
    <source>
        <dbReference type="EMBL" id="NNM44580.1"/>
    </source>
</evidence>
<evidence type="ECO:0000256" key="1">
    <source>
        <dbReference type="SAM" id="Phobius"/>
    </source>
</evidence>
<dbReference type="InterPro" id="IPR046671">
    <property type="entry name" value="DUF6541"/>
</dbReference>
<sequence>MTASSAPVVASWVAVAPNVLVAAALLVGPGLVVGVLLGLRGVLLTGLSAPLSVTLVAVAAVLAPWAGAGFGLLPVLAVTALAGLLAGLARFALRRIAGGPVAARDGWRVLGSALLGVAGAAVCAALAVRRGIPRPDAVPQTFDAVFHLNAVAQVGRTGNGSSLALGTLTAPERTSGFYPAAWHDVTALVLDLTGSTAVVSANVVSLVIAAVVWPLGAVALARVAFGPRPGVLFAAGLLSTSFSAAPYLLLSYGTLWPNALGTALLPGLLAGLVSLVRSGSRWGGLATALAAMVSLPGLALAHPNVVVSLALLSTAAGATLALQWAAAPARGRPQRLAAVVVGLGVVAVGELWFVARSPVFATVRNTSWPRRESLAQAVGEWVVAAPQRAPVPFLLALLVLVGFVTAVREPRYRWLAVTHVATGTAFVLVAGSDSGTVRALSGPWYDDPFRLAALLGVTAVPLAALGALTTAAGSTRTISAGRPEAAGWVGRVRWALVPGLALLLVLVSGAGYAGDNGRVLATWYAGTDLAGPQETALLARLPRWVPDGTSVAGNPWNGSALAGAVGGVDFLYPHLQGSWGADRVLLAARLDEAATEPQVCAAARRLHVGFVLDGPVTFWPGDWRQPRYAGLAVAGRPGFEPVDSGGRLTLYRLTTCGLGGSGAGPSDYPAVARQ</sequence>
<dbReference type="AlphaFoldDB" id="A0A849H456"/>
<feature type="transmembrane region" description="Helical" evidence="1">
    <location>
        <begin position="197"/>
        <end position="219"/>
    </location>
</feature>
<protein>
    <submittedName>
        <fullName evidence="2">Uncharacterized protein</fullName>
    </submittedName>
</protein>
<feature type="transmembrane region" description="Helical" evidence="1">
    <location>
        <begin position="72"/>
        <end position="93"/>
    </location>
</feature>
<feature type="transmembrane region" description="Helical" evidence="1">
    <location>
        <begin position="282"/>
        <end position="299"/>
    </location>
</feature>
<feature type="transmembrane region" description="Helical" evidence="1">
    <location>
        <begin position="336"/>
        <end position="355"/>
    </location>
</feature>
<feature type="transmembrane region" description="Helical" evidence="1">
    <location>
        <begin position="305"/>
        <end position="324"/>
    </location>
</feature>
<dbReference type="RefSeq" id="WP_171241719.1">
    <property type="nucleotide sequence ID" value="NZ_JABEPQ010000001.1"/>
</dbReference>
<dbReference type="EMBL" id="JABEPQ010000001">
    <property type="protein sequence ID" value="NNM44580.1"/>
    <property type="molecule type" value="Genomic_DNA"/>
</dbReference>
<feature type="transmembrane region" description="Helical" evidence="1">
    <location>
        <begin position="389"/>
        <end position="407"/>
    </location>
</feature>
<dbReference type="Pfam" id="PF20176">
    <property type="entry name" value="DUF6541"/>
    <property type="match status" value="1"/>
</dbReference>
<feature type="transmembrane region" description="Helical" evidence="1">
    <location>
        <begin position="231"/>
        <end position="249"/>
    </location>
</feature>
<organism evidence="2 3">
    <name type="scientific">Knoellia koreensis</name>
    <dbReference type="NCBI Taxonomy" id="2730921"/>
    <lineage>
        <taxon>Bacteria</taxon>
        <taxon>Bacillati</taxon>
        <taxon>Actinomycetota</taxon>
        <taxon>Actinomycetes</taxon>
        <taxon>Micrococcales</taxon>
        <taxon>Intrasporangiaceae</taxon>
        <taxon>Knoellia</taxon>
    </lineage>
</organism>
<reference evidence="2 3" key="1">
    <citation type="submission" date="2020-04" db="EMBL/GenBank/DDBJ databases">
        <title>Knoellia sp. isolate from air conditioner.</title>
        <authorList>
            <person name="Chea S."/>
            <person name="Kim D.-U."/>
        </authorList>
    </citation>
    <scope>NUCLEOTIDE SEQUENCE [LARGE SCALE GENOMIC DNA]</scope>
    <source>
        <strain evidence="2 3">DB2414S</strain>
    </source>
</reference>